<feature type="domain" description="tRNA-splicing endonuclease subunit Sen15" evidence="3">
    <location>
        <begin position="27"/>
        <end position="184"/>
    </location>
</feature>
<reference evidence="5" key="1">
    <citation type="submission" date="2016-10" db="EMBL/GenBank/DDBJ databases">
        <authorList>
            <person name="Jeantristanb JTB J.-T."/>
            <person name="Ricardo R."/>
        </authorList>
    </citation>
    <scope>NUCLEOTIDE SEQUENCE [LARGE SCALE GENOMIC DNA]</scope>
</reference>
<gene>
    <name evidence="4" type="ORF">BZ3500_MVSOF-1268-A1-R1_CHR2-2G04847</name>
</gene>
<comment type="similarity">
    <text evidence="1">Belongs to the SEN15 family.</text>
</comment>
<evidence type="ECO:0000256" key="2">
    <source>
        <dbReference type="ARBA" id="ARBA00022694"/>
    </source>
</evidence>
<dbReference type="Proteomes" id="UP000249723">
    <property type="component" value="Unassembled WGS sequence"/>
</dbReference>
<dbReference type="OrthoDB" id="10002170at2759"/>
<evidence type="ECO:0000256" key="1">
    <source>
        <dbReference type="ARBA" id="ARBA00006091"/>
    </source>
</evidence>
<proteinExistence type="inferred from homology"/>
<dbReference type="PANTHER" id="PTHR28582">
    <property type="entry name" value="TRNA-SPLICING ENDONUCLEASE SUBUNIT SEN15"/>
    <property type="match status" value="1"/>
</dbReference>
<dbReference type="Pfam" id="PF09631">
    <property type="entry name" value="Sen15"/>
    <property type="match status" value="1"/>
</dbReference>
<dbReference type="AlphaFoldDB" id="A0A2X0KMT4"/>
<accession>A0A2X0KMT4</accession>
<dbReference type="Gene3D" id="3.40.1350.10">
    <property type="match status" value="1"/>
</dbReference>
<evidence type="ECO:0000313" key="5">
    <source>
        <dbReference type="Proteomes" id="UP000249723"/>
    </source>
</evidence>
<evidence type="ECO:0000259" key="3">
    <source>
        <dbReference type="Pfam" id="PF09631"/>
    </source>
</evidence>
<dbReference type="EMBL" id="FMWP01000010">
    <property type="protein sequence ID" value="SCZ87381.1"/>
    <property type="molecule type" value="Genomic_DNA"/>
</dbReference>
<dbReference type="SUPFAM" id="SSF53032">
    <property type="entry name" value="tRNA-intron endonuclease catalytic domain-like"/>
    <property type="match status" value="1"/>
</dbReference>
<sequence length="187" mass="20887">MSHLHPLAGPLLPYLQKYPPQASSLFQAYQDLYLAQTWQDLELVDLPSCECVVIKGRPQKKVSCIIDFEKTHNAPISCKVNSAPLRRQTVASFALPINLSTATSLRSSVSQSHPREAPYRSTNFPRHLHSLSNIFEALDKLPSETKVSATDTQTESPTIYLAIAERDSSIVYYVLRHGIVSPKEVPE</sequence>
<keyword evidence="2" id="KW-0819">tRNA processing</keyword>
<dbReference type="InterPro" id="IPR018593">
    <property type="entry name" value="tRNA-endonuc_su_Sen15"/>
</dbReference>
<dbReference type="PANTHER" id="PTHR28582:SF1">
    <property type="entry name" value="TRNA-SPLICING ENDONUCLEASE SUBUNIT SEN15"/>
    <property type="match status" value="1"/>
</dbReference>
<evidence type="ECO:0000313" key="4">
    <source>
        <dbReference type="EMBL" id="SCZ87381.1"/>
    </source>
</evidence>
<dbReference type="GO" id="GO:0003676">
    <property type="term" value="F:nucleic acid binding"/>
    <property type="evidence" value="ECO:0007669"/>
    <property type="project" value="InterPro"/>
</dbReference>
<dbReference type="GO" id="GO:0006388">
    <property type="term" value="P:tRNA splicing, via endonucleolytic cleavage and ligation"/>
    <property type="evidence" value="ECO:0007669"/>
    <property type="project" value="InterPro"/>
</dbReference>
<dbReference type="GO" id="GO:0005634">
    <property type="term" value="C:nucleus"/>
    <property type="evidence" value="ECO:0007669"/>
    <property type="project" value="UniProtKB-ARBA"/>
</dbReference>
<keyword evidence="5" id="KW-1185">Reference proteome</keyword>
<protein>
    <submittedName>
        <fullName evidence="4">BZ3500_MvSof-1268-A1-R1_Chr2-2g04847 protein</fullName>
    </submittedName>
</protein>
<dbReference type="InterPro" id="IPR036167">
    <property type="entry name" value="tRNA_intron_Endo_cat-like_sf"/>
</dbReference>
<organism evidence="4 5">
    <name type="scientific">Microbotryum saponariae</name>
    <dbReference type="NCBI Taxonomy" id="289078"/>
    <lineage>
        <taxon>Eukaryota</taxon>
        <taxon>Fungi</taxon>
        <taxon>Dikarya</taxon>
        <taxon>Basidiomycota</taxon>
        <taxon>Pucciniomycotina</taxon>
        <taxon>Microbotryomycetes</taxon>
        <taxon>Microbotryales</taxon>
        <taxon>Microbotryaceae</taxon>
        <taxon>Microbotryum</taxon>
    </lineage>
</organism>
<dbReference type="STRING" id="289078.A0A2X0KMT4"/>
<dbReference type="InterPro" id="IPR011856">
    <property type="entry name" value="tRNA_endonuc-like_dom_sf"/>
</dbReference>
<name>A0A2X0KMT4_9BASI</name>